<protein>
    <submittedName>
        <fullName evidence="2">NAD(P)-dependent dehydrogenase, short-chain alcohol dehydrogenase family</fullName>
    </submittedName>
</protein>
<name>A0A1I3QIK4_9BURK</name>
<dbReference type="PANTHER" id="PTHR43157:SF31">
    <property type="entry name" value="PHOSPHATIDYLINOSITOL-GLYCAN BIOSYNTHESIS CLASS F PROTEIN"/>
    <property type="match status" value="1"/>
</dbReference>
<evidence type="ECO:0000313" key="2">
    <source>
        <dbReference type="EMBL" id="SFJ33878.1"/>
    </source>
</evidence>
<dbReference type="InterPro" id="IPR036291">
    <property type="entry name" value="NAD(P)-bd_dom_sf"/>
</dbReference>
<gene>
    <name evidence="2" type="ORF">SAMN05192543_106400</name>
</gene>
<dbReference type="EMBL" id="FOQU01000006">
    <property type="protein sequence ID" value="SFJ33878.1"/>
    <property type="molecule type" value="Genomic_DNA"/>
</dbReference>
<dbReference type="RefSeq" id="WP_091015655.1">
    <property type="nucleotide sequence ID" value="NZ_CP041743.1"/>
</dbReference>
<evidence type="ECO:0000313" key="3">
    <source>
        <dbReference type="Proteomes" id="UP000199548"/>
    </source>
</evidence>
<dbReference type="SUPFAM" id="SSF51735">
    <property type="entry name" value="NAD(P)-binding Rossmann-fold domains"/>
    <property type="match status" value="1"/>
</dbReference>
<dbReference type="Gene3D" id="3.40.50.720">
    <property type="entry name" value="NAD(P)-binding Rossmann-like Domain"/>
    <property type="match status" value="1"/>
</dbReference>
<dbReference type="PRINTS" id="PR00081">
    <property type="entry name" value="GDHRDH"/>
</dbReference>
<organism evidence="2 3">
    <name type="scientific">Paraburkholderia megapolitana</name>
    <dbReference type="NCBI Taxonomy" id="420953"/>
    <lineage>
        <taxon>Bacteria</taxon>
        <taxon>Pseudomonadati</taxon>
        <taxon>Pseudomonadota</taxon>
        <taxon>Betaproteobacteria</taxon>
        <taxon>Burkholderiales</taxon>
        <taxon>Burkholderiaceae</taxon>
        <taxon>Paraburkholderia</taxon>
    </lineage>
</organism>
<sequence length="257" mass="27986">MRIFITGSADGLGRMAARLLVADGHRVVLHARSEARAEEALSMVSGAETAVFGDLSSIEQTASVADQVNRLGHFDTVIHNAAVGYREPKRIETVDGLPHVFAINTLAPYVLTALIERPQRLVYLSSGLHQQGDTSLMDLEWKACPWVGVAAYSDSKLHDALIAFAVARRWHNVFSNALEPGWVATKMGGAGAPDDLEAAPKTQVWLATSDDPAACVSGEYFYHMRRKTPKAQARDHGVQERLLDACERLTGIRIANT</sequence>
<dbReference type="GO" id="GO:0016491">
    <property type="term" value="F:oxidoreductase activity"/>
    <property type="evidence" value="ECO:0007669"/>
    <property type="project" value="UniProtKB-KW"/>
</dbReference>
<dbReference type="OrthoDB" id="5786478at2"/>
<dbReference type="Pfam" id="PF00106">
    <property type="entry name" value="adh_short"/>
    <property type="match status" value="1"/>
</dbReference>
<dbReference type="AlphaFoldDB" id="A0A1I3QIK4"/>
<reference evidence="2 3" key="1">
    <citation type="submission" date="2016-10" db="EMBL/GenBank/DDBJ databases">
        <authorList>
            <person name="de Groot N.N."/>
        </authorList>
    </citation>
    <scope>NUCLEOTIDE SEQUENCE [LARGE SCALE GENOMIC DNA]</scope>
    <source>
        <strain evidence="2 3">LMG 23650</strain>
    </source>
</reference>
<dbReference type="Proteomes" id="UP000199548">
    <property type="component" value="Unassembled WGS sequence"/>
</dbReference>
<dbReference type="PANTHER" id="PTHR43157">
    <property type="entry name" value="PHOSPHATIDYLINOSITOL-GLYCAN BIOSYNTHESIS CLASS F PROTEIN-RELATED"/>
    <property type="match status" value="1"/>
</dbReference>
<proteinExistence type="predicted"/>
<accession>A0A1I3QIK4</accession>
<keyword evidence="3" id="KW-1185">Reference proteome</keyword>
<dbReference type="InterPro" id="IPR002347">
    <property type="entry name" value="SDR_fam"/>
</dbReference>
<keyword evidence="1" id="KW-0560">Oxidoreductase</keyword>
<dbReference type="STRING" id="420953.SAMN05192543_106400"/>
<evidence type="ECO:0000256" key="1">
    <source>
        <dbReference type="ARBA" id="ARBA00023002"/>
    </source>
</evidence>